<name>A0AC35GFU6_9BILA</name>
<reference evidence="2" key="1">
    <citation type="submission" date="2022-11" db="UniProtKB">
        <authorList>
            <consortium name="WormBaseParasite"/>
        </authorList>
    </citation>
    <scope>IDENTIFICATION</scope>
</reference>
<accession>A0AC35GFU6</accession>
<organism evidence="1 2">
    <name type="scientific">Panagrolaimus sp. PS1159</name>
    <dbReference type="NCBI Taxonomy" id="55785"/>
    <lineage>
        <taxon>Eukaryota</taxon>
        <taxon>Metazoa</taxon>
        <taxon>Ecdysozoa</taxon>
        <taxon>Nematoda</taxon>
        <taxon>Chromadorea</taxon>
        <taxon>Rhabditida</taxon>
        <taxon>Tylenchina</taxon>
        <taxon>Panagrolaimomorpha</taxon>
        <taxon>Panagrolaimoidea</taxon>
        <taxon>Panagrolaimidae</taxon>
        <taxon>Panagrolaimus</taxon>
    </lineage>
</organism>
<dbReference type="Proteomes" id="UP000887580">
    <property type="component" value="Unplaced"/>
</dbReference>
<protein>
    <submittedName>
        <fullName evidence="2">Uncharacterized protein</fullName>
    </submittedName>
</protein>
<proteinExistence type="predicted"/>
<evidence type="ECO:0000313" key="1">
    <source>
        <dbReference type="Proteomes" id="UP000887580"/>
    </source>
</evidence>
<evidence type="ECO:0000313" key="2">
    <source>
        <dbReference type="WBParaSite" id="PS1159_v2.g4606.t1"/>
    </source>
</evidence>
<dbReference type="WBParaSite" id="PS1159_v2.g4606.t1">
    <property type="protein sequence ID" value="PS1159_v2.g4606.t1"/>
    <property type="gene ID" value="PS1159_v2.g4606"/>
</dbReference>
<sequence>MSNNNNITQDTFTLEDLDAAGKRLHINTVLVFIINGFCSYLIIFYSTKAMKEYKNFLLLTIISSTIMDTHFSFIWGPIPTPPFPGVCSAGFIGSKMGHFWGEAFQHVSFLS</sequence>